<feature type="compositionally biased region" description="Pro residues" evidence="1">
    <location>
        <begin position="524"/>
        <end position="587"/>
    </location>
</feature>
<evidence type="ECO:0000313" key="2">
    <source>
        <dbReference type="EMBL" id="EFX67917.1"/>
    </source>
</evidence>
<dbReference type="PhylomeDB" id="E9HK24"/>
<dbReference type="OMA" id="HMVESFF"/>
<evidence type="ECO:0000256" key="1">
    <source>
        <dbReference type="SAM" id="MobiDB-lite"/>
    </source>
</evidence>
<dbReference type="HOGENOM" id="CLU_022906_0_0_1"/>
<feature type="region of interest" description="Disordered" evidence="1">
    <location>
        <begin position="514"/>
        <end position="634"/>
    </location>
</feature>
<protein>
    <submittedName>
        <fullName evidence="2">Uncharacterized protein</fullName>
    </submittedName>
</protein>
<feature type="compositionally biased region" description="Polar residues" evidence="1">
    <location>
        <begin position="604"/>
        <end position="631"/>
    </location>
</feature>
<dbReference type="AlphaFoldDB" id="E9HK24"/>
<dbReference type="PANTHER" id="PTHR13361:SF1">
    <property type="entry name" value="WW DOMAIN-BINDING PROTEIN 11"/>
    <property type="match status" value="1"/>
</dbReference>
<proteinExistence type="predicted"/>
<dbReference type="PRINTS" id="PR01217">
    <property type="entry name" value="PRICHEXTENSN"/>
</dbReference>
<feature type="compositionally biased region" description="Low complexity" evidence="1">
    <location>
        <begin position="128"/>
        <end position="145"/>
    </location>
</feature>
<dbReference type="PANTHER" id="PTHR13361">
    <property type="entry name" value="WW DOMAIN-BINDING PROTEIN 11"/>
    <property type="match status" value="1"/>
</dbReference>
<organism evidence="2 3">
    <name type="scientific">Daphnia pulex</name>
    <name type="common">Water flea</name>
    <dbReference type="NCBI Taxonomy" id="6669"/>
    <lineage>
        <taxon>Eukaryota</taxon>
        <taxon>Metazoa</taxon>
        <taxon>Ecdysozoa</taxon>
        <taxon>Arthropoda</taxon>
        <taxon>Crustacea</taxon>
        <taxon>Branchiopoda</taxon>
        <taxon>Diplostraca</taxon>
        <taxon>Cladocera</taxon>
        <taxon>Anomopoda</taxon>
        <taxon>Daphniidae</taxon>
        <taxon>Daphnia</taxon>
    </lineage>
</organism>
<reference evidence="2 3" key="1">
    <citation type="journal article" date="2011" name="Science">
        <title>The ecoresponsive genome of Daphnia pulex.</title>
        <authorList>
            <person name="Colbourne J.K."/>
            <person name="Pfrender M.E."/>
            <person name="Gilbert D."/>
            <person name="Thomas W.K."/>
            <person name="Tucker A."/>
            <person name="Oakley T.H."/>
            <person name="Tokishita S."/>
            <person name="Aerts A."/>
            <person name="Arnold G.J."/>
            <person name="Basu M.K."/>
            <person name="Bauer D.J."/>
            <person name="Caceres C.E."/>
            <person name="Carmel L."/>
            <person name="Casola C."/>
            <person name="Choi J.H."/>
            <person name="Detter J.C."/>
            <person name="Dong Q."/>
            <person name="Dusheyko S."/>
            <person name="Eads B.D."/>
            <person name="Frohlich T."/>
            <person name="Geiler-Samerotte K.A."/>
            <person name="Gerlach D."/>
            <person name="Hatcher P."/>
            <person name="Jogdeo S."/>
            <person name="Krijgsveld J."/>
            <person name="Kriventseva E.V."/>
            <person name="Kultz D."/>
            <person name="Laforsch C."/>
            <person name="Lindquist E."/>
            <person name="Lopez J."/>
            <person name="Manak J.R."/>
            <person name="Muller J."/>
            <person name="Pangilinan J."/>
            <person name="Patwardhan R.P."/>
            <person name="Pitluck S."/>
            <person name="Pritham E.J."/>
            <person name="Rechtsteiner A."/>
            <person name="Rho M."/>
            <person name="Rogozin I.B."/>
            <person name="Sakarya O."/>
            <person name="Salamov A."/>
            <person name="Schaack S."/>
            <person name="Shapiro H."/>
            <person name="Shiga Y."/>
            <person name="Skalitzky C."/>
            <person name="Smith Z."/>
            <person name="Souvorov A."/>
            <person name="Sung W."/>
            <person name="Tang Z."/>
            <person name="Tsuchiya D."/>
            <person name="Tu H."/>
            <person name="Vos H."/>
            <person name="Wang M."/>
            <person name="Wolf Y.I."/>
            <person name="Yamagata H."/>
            <person name="Yamada T."/>
            <person name="Ye Y."/>
            <person name="Shaw J.R."/>
            <person name="Andrews J."/>
            <person name="Crease T.J."/>
            <person name="Tang H."/>
            <person name="Lucas S.M."/>
            <person name="Robertson H.M."/>
            <person name="Bork P."/>
            <person name="Koonin E.V."/>
            <person name="Zdobnov E.M."/>
            <person name="Grigoriev I.V."/>
            <person name="Lynch M."/>
            <person name="Boore J.L."/>
        </authorList>
    </citation>
    <scope>NUCLEOTIDE SEQUENCE [LARGE SCALE GENOMIC DNA]</scope>
</reference>
<dbReference type="EMBL" id="GL732666">
    <property type="protein sequence ID" value="EFX67917.1"/>
    <property type="molecule type" value="Genomic_DNA"/>
</dbReference>
<feature type="region of interest" description="Disordered" evidence="1">
    <location>
        <begin position="126"/>
        <end position="156"/>
    </location>
</feature>
<dbReference type="InParanoid" id="E9HK24"/>
<dbReference type="STRING" id="6669.E9HK24"/>
<accession>E9HK24</accession>
<dbReference type="KEGG" id="dpx:DAPPUDRAFT_115053"/>
<gene>
    <name evidence="2" type="ORF">DAPPUDRAFT_115053</name>
</gene>
<name>E9HK24_DAPPU</name>
<sequence>MAESVVPALTSIAEEEEVVFDDTITDPARLKRFRTTAKMIHTNAGKKLMQSVKVGEDRDTVRALRALYVRDFDSLEKHHDRYVQCNAPNCSQDDFDGERDWIQAVIYDHQAILAKCDDYLVQTNPKPASTVSRASSRHSSVSSRQARIHEAERKEREAQLMLRQVEDETRRREEEDAKIREAEDYKRKVESERKQREVRDEIDLQRLSGAIMRQQLNDVTVNDQAAPIRASSVVSGLSGISRVSSHPSIPNNSTLLAQTPAVFTQASTMATTAPMIRPMATPRTQPSAAAISTAAQTQAMTTPLIGSAARMPTPTRLFSQPAATVPSTPKATLFGRLLQAITPGTLTRSTSVPRIPLNAGASNVIVTTGITNPIFSTPSFIPAQPVTTSQPTSTASNIVTPPTSFFQAPTPIVPPTMTSTNAPIPTSAVPQAPTSTVPSFVPPTSASVAAPVSTSAAHPFTPVTTATIHVPTTSNVTHVPVSVPLPPRSSASAPLPPVSSASASSWFSSWRNVGQPNLFGPRQPAQPPSAPPAQPPSAPPAQPPSAPPVQPPSAPPAQPPSAPPAQPPFVPPAQPPFAPPAQPPSFPPASSASHAWPPNPPPITSIQMSTVPTSSIPTSATQVTSAPPHSTSHMVESFFSRSSSFHDHFSIS</sequence>
<keyword evidence="3" id="KW-1185">Reference proteome</keyword>
<feature type="compositionally biased region" description="Basic and acidic residues" evidence="1">
    <location>
        <begin position="147"/>
        <end position="156"/>
    </location>
</feature>
<evidence type="ECO:0000313" key="3">
    <source>
        <dbReference type="Proteomes" id="UP000000305"/>
    </source>
</evidence>
<dbReference type="Proteomes" id="UP000000305">
    <property type="component" value="Unassembled WGS sequence"/>
</dbReference>
<dbReference type="eggNOG" id="KOG1216">
    <property type="taxonomic scope" value="Eukaryota"/>
</dbReference>